<dbReference type="PROSITE" id="PS00497">
    <property type="entry name" value="TYROSINASE_1"/>
    <property type="match status" value="1"/>
</dbReference>
<dbReference type="Gene3D" id="1.10.1280.10">
    <property type="entry name" value="Di-copper center containing domain from catechol oxidase"/>
    <property type="match status" value="1"/>
</dbReference>
<organism evidence="8 9">
    <name type="scientific">Octopus sinensis</name>
    <name type="common">East Asian common octopus</name>
    <dbReference type="NCBI Taxonomy" id="2607531"/>
    <lineage>
        <taxon>Eukaryota</taxon>
        <taxon>Metazoa</taxon>
        <taxon>Spiralia</taxon>
        <taxon>Lophotrochozoa</taxon>
        <taxon>Mollusca</taxon>
        <taxon>Cephalopoda</taxon>
        <taxon>Coleoidea</taxon>
        <taxon>Octopodiformes</taxon>
        <taxon>Octopoda</taxon>
        <taxon>Incirrata</taxon>
        <taxon>Octopodidae</taxon>
        <taxon>Octopus</taxon>
    </lineage>
</organism>
<keyword evidence="8" id="KW-1185">Reference proteome</keyword>
<evidence type="ECO:0000313" key="8">
    <source>
        <dbReference type="Proteomes" id="UP000515154"/>
    </source>
</evidence>
<accession>A0A6P7S550</accession>
<evidence type="ECO:0000256" key="4">
    <source>
        <dbReference type="ARBA" id="ARBA00023008"/>
    </source>
</evidence>
<feature type="domain" description="Tyrosinase copper-binding" evidence="6">
    <location>
        <begin position="92"/>
        <end position="109"/>
    </location>
</feature>
<dbReference type="GO" id="GO:0016491">
    <property type="term" value="F:oxidoreductase activity"/>
    <property type="evidence" value="ECO:0007669"/>
    <property type="project" value="InterPro"/>
</dbReference>
<dbReference type="AlphaFoldDB" id="A0A6P7S550"/>
<protein>
    <submittedName>
        <fullName evidence="9">Tyrosinase-like protein</fullName>
    </submittedName>
</protein>
<dbReference type="RefSeq" id="XP_029633308.2">
    <property type="nucleotide sequence ID" value="XM_029777448.2"/>
</dbReference>
<dbReference type="Proteomes" id="UP000515154">
    <property type="component" value="Linkage group LG3"/>
</dbReference>
<evidence type="ECO:0000313" key="9">
    <source>
        <dbReference type="RefSeq" id="XP_029633308.2"/>
    </source>
</evidence>
<evidence type="ECO:0000259" key="6">
    <source>
        <dbReference type="PROSITE" id="PS00497"/>
    </source>
</evidence>
<evidence type="ECO:0000256" key="1">
    <source>
        <dbReference type="ARBA" id="ARBA00009470"/>
    </source>
</evidence>
<evidence type="ECO:0000256" key="2">
    <source>
        <dbReference type="ARBA" id="ARBA00022723"/>
    </source>
</evidence>
<keyword evidence="4" id="KW-0186">Copper</keyword>
<dbReference type="PANTHER" id="PTHR11474">
    <property type="entry name" value="TYROSINASE FAMILY MEMBER"/>
    <property type="match status" value="1"/>
</dbReference>
<evidence type="ECO:0000259" key="7">
    <source>
        <dbReference type="PROSITE" id="PS00498"/>
    </source>
</evidence>
<keyword evidence="5" id="KW-0732">Signal</keyword>
<keyword evidence="3" id="KW-0677">Repeat</keyword>
<dbReference type="InterPro" id="IPR002227">
    <property type="entry name" value="Tyrosinase_Cu-bd"/>
</dbReference>
<dbReference type="PANTHER" id="PTHR11474:SF126">
    <property type="entry name" value="TYROSINASE-LIKE PROTEIN TYR-1-RELATED"/>
    <property type="match status" value="1"/>
</dbReference>
<feature type="signal peptide" evidence="5">
    <location>
        <begin position="1"/>
        <end position="21"/>
    </location>
</feature>
<dbReference type="KEGG" id="osn:115209198"/>
<dbReference type="InterPro" id="IPR050316">
    <property type="entry name" value="Tyrosinase/Hemocyanin"/>
</dbReference>
<dbReference type="Pfam" id="PF00264">
    <property type="entry name" value="Tyrosinase"/>
    <property type="match status" value="1"/>
</dbReference>
<evidence type="ECO:0000256" key="3">
    <source>
        <dbReference type="ARBA" id="ARBA00022737"/>
    </source>
</evidence>
<dbReference type="SUPFAM" id="SSF48056">
    <property type="entry name" value="Di-copper centre-containing domain"/>
    <property type="match status" value="1"/>
</dbReference>
<dbReference type="GO" id="GO:0046872">
    <property type="term" value="F:metal ion binding"/>
    <property type="evidence" value="ECO:0007669"/>
    <property type="project" value="UniProtKB-KW"/>
</dbReference>
<proteinExistence type="inferred from homology"/>
<dbReference type="PROSITE" id="PS00498">
    <property type="entry name" value="TYROSINASE_2"/>
    <property type="match status" value="1"/>
</dbReference>
<sequence length="337" mass="39034">MNVFALLAVLAVIGSVPPAGTQIIDEATNQWIQTLLIQPNRLKMRREIREMPRKNLHDFFRALNIMKNDRSLRPNKYDALCNFHAILKNIAHEGPGFLGWHRIYLILLENALNQIIPGINIPYWNNTLDNSLFDPTQSSIFSDHFIGNGRGLVTVGPFAGWFTPHGPLHRNFGRVNRLMTTRDERNVMLRFYLEDITYPHAPNWTNIEKMHNHVHTWVGGQMGKVESACYDPMFWMHHAYIDCIWEKFRTKQRMHDIDPSSDYPFFSYGKQTHAPNSQIGFGWLLVRHAVHEYFSHNFYQCAPTPSCSRSQPNCGSSYLKCDLTRDICVPLVNLPNL</sequence>
<evidence type="ECO:0000256" key="5">
    <source>
        <dbReference type="SAM" id="SignalP"/>
    </source>
</evidence>
<dbReference type="PRINTS" id="PR00092">
    <property type="entry name" value="TYROSINASE"/>
</dbReference>
<keyword evidence="2" id="KW-0479">Metal-binding</keyword>
<name>A0A6P7S550_9MOLL</name>
<dbReference type="InterPro" id="IPR008922">
    <property type="entry name" value="Di-copper_centre_dom_sf"/>
</dbReference>
<gene>
    <name evidence="9" type="primary">LOC115209198</name>
</gene>
<feature type="chain" id="PRO_5029009397" evidence="5">
    <location>
        <begin position="22"/>
        <end position="337"/>
    </location>
</feature>
<comment type="similarity">
    <text evidence="1">Belongs to the tyrosinase family. Hemocyanin subfamily.</text>
</comment>
<feature type="domain" description="Tyrosinase copper-binding" evidence="7">
    <location>
        <begin position="231"/>
        <end position="242"/>
    </location>
</feature>
<reference evidence="9" key="1">
    <citation type="submission" date="2025-08" db="UniProtKB">
        <authorList>
            <consortium name="RefSeq"/>
        </authorList>
    </citation>
    <scope>IDENTIFICATION</scope>
</reference>